<protein>
    <recommendedName>
        <fullName evidence="3">RRM domain-containing protein</fullName>
    </recommendedName>
</protein>
<dbReference type="OrthoDB" id="5541797at2759"/>
<dbReference type="SUPFAM" id="SSF54928">
    <property type="entry name" value="RNA-binding domain, RBD"/>
    <property type="match status" value="1"/>
</dbReference>
<evidence type="ECO:0008006" key="3">
    <source>
        <dbReference type="Google" id="ProtNLM"/>
    </source>
</evidence>
<dbReference type="eggNOG" id="ENOG502SDS2">
    <property type="taxonomic scope" value="Eukaryota"/>
</dbReference>
<dbReference type="EMBL" id="KE504122">
    <property type="protein sequence ID" value="EPT06196.1"/>
    <property type="molecule type" value="Genomic_DNA"/>
</dbReference>
<proteinExistence type="predicted"/>
<gene>
    <name evidence="1" type="ORF">FOMPIDRAFT_1034132</name>
</gene>
<sequence length="233" mass="25885">MASGIQKHVNGFANKLLRRQGNSPLNGTFILAHNVPRSAIPADIKRVCAKYKVEHVSDVSLDYYRFQPTGRAWLTLSSPNYMQHALKAMQGTVLSGKALRGVPVNDPSEAITRTRGVKGRLEAAERGLFTGNGPNGMSTGQGKGVVIYGLPGKLTPGGLRTYLRNFKLASAEAGQQEIVKLETPNKRLTLKSRYYVRLSSVAEAHRLVRELHMTFFERNIYENKYPIRAQVVY</sequence>
<dbReference type="InParanoid" id="S8FYQ9"/>
<dbReference type="Proteomes" id="UP000015241">
    <property type="component" value="Unassembled WGS sequence"/>
</dbReference>
<dbReference type="HOGENOM" id="CLU_085824_0_0_1"/>
<accession>S8FYQ9</accession>
<evidence type="ECO:0000313" key="1">
    <source>
        <dbReference type="EMBL" id="EPT06196.1"/>
    </source>
</evidence>
<name>S8FYQ9_FOMSC</name>
<evidence type="ECO:0000313" key="2">
    <source>
        <dbReference type="Proteomes" id="UP000015241"/>
    </source>
</evidence>
<dbReference type="CDD" id="cd00590">
    <property type="entry name" value="RRM_SF"/>
    <property type="match status" value="1"/>
</dbReference>
<dbReference type="InterPro" id="IPR035979">
    <property type="entry name" value="RBD_domain_sf"/>
</dbReference>
<organism evidence="1 2">
    <name type="scientific">Fomitopsis schrenkii</name>
    <name type="common">Brown rot fungus</name>
    <dbReference type="NCBI Taxonomy" id="2126942"/>
    <lineage>
        <taxon>Eukaryota</taxon>
        <taxon>Fungi</taxon>
        <taxon>Dikarya</taxon>
        <taxon>Basidiomycota</taxon>
        <taxon>Agaricomycotina</taxon>
        <taxon>Agaricomycetes</taxon>
        <taxon>Polyporales</taxon>
        <taxon>Fomitopsis</taxon>
    </lineage>
</organism>
<dbReference type="AlphaFoldDB" id="S8FYQ9"/>
<dbReference type="GO" id="GO:0003676">
    <property type="term" value="F:nucleic acid binding"/>
    <property type="evidence" value="ECO:0007669"/>
    <property type="project" value="InterPro"/>
</dbReference>
<reference evidence="1 2" key="1">
    <citation type="journal article" date="2012" name="Science">
        <title>The Paleozoic origin of enzymatic lignin decomposition reconstructed from 31 fungal genomes.</title>
        <authorList>
            <person name="Floudas D."/>
            <person name="Binder M."/>
            <person name="Riley R."/>
            <person name="Barry K."/>
            <person name="Blanchette R.A."/>
            <person name="Henrissat B."/>
            <person name="Martinez A.T."/>
            <person name="Otillar R."/>
            <person name="Spatafora J.W."/>
            <person name="Yadav J.S."/>
            <person name="Aerts A."/>
            <person name="Benoit I."/>
            <person name="Boyd A."/>
            <person name="Carlson A."/>
            <person name="Copeland A."/>
            <person name="Coutinho P.M."/>
            <person name="de Vries R.P."/>
            <person name="Ferreira P."/>
            <person name="Findley K."/>
            <person name="Foster B."/>
            <person name="Gaskell J."/>
            <person name="Glotzer D."/>
            <person name="Gorecki P."/>
            <person name="Heitman J."/>
            <person name="Hesse C."/>
            <person name="Hori C."/>
            <person name="Igarashi K."/>
            <person name="Jurgens J.A."/>
            <person name="Kallen N."/>
            <person name="Kersten P."/>
            <person name="Kohler A."/>
            <person name="Kuees U."/>
            <person name="Kumar T.K.A."/>
            <person name="Kuo A."/>
            <person name="LaButti K."/>
            <person name="Larrondo L.F."/>
            <person name="Lindquist E."/>
            <person name="Ling A."/>
            <person name="Lombard V."/>
            <person name="Lucas S."/>
            <person name="Lundell T."/>
            <person name="Martin R."/>
            <person name="McLaughlin D.J."/>
            <person name="Morgenstern I."/>
            <person name="Morin E."/>
            <person name="Murat C."/>
            <person name="Nagy L.G."/>
            <person name="Nolan M."/>
            <person name="Ohm R.A."/>
            <person name="Patyshakuliyeva A."/>
            <person name="Rokas A."/>
            <person name="Ruiz-Duenas F.J."/>
            <person name="Sabat G."/>
            <person name="Salamov A."/>
            <person name="Samejima M."/>
            <person name="Schmutz J."/>
            <person name="Slot J.C."/>
            <person name="St John F."/>
            <person name="Stenlid J."/>
            <person name="Sun H."/>
            <person name="Sun S."/>
            <person name="Syed K."/>
            <person name="Tsang A."/>
            <person name="Wiebenga A."/>
            <person name="Young D."/>
            <person name="Pisabarro A."/>
            <person name="Eastwood D.C."/>
            <person name="Martin F."/>
            <person name="Cullen D."/>
            <person name="Grigoriev I.V."/>
            <person name="Hibbett D.S."/>
        </authorList>
    </citation>
    <scope>NUCLEOTIDE SEQUENCE</scope>
    <source>
        <strain evidence="2">FP-58527</strain>
    </source>
</reference>
<keyword evidence="2" id="KW-1185">Reference proteome</keyword>